<sequence>MVKSEMFNNLQKLVWLNIKNQQRRYNEVIHQLNVAGGFGMKKHNQFLFHCYSRFINSD</sequence>
<name>A0A8S1QJ53_9CILI</name>
<comment type="caution">
    <text evidence="1">The sequence shown here is derived from an EMBL/GenBank/DDBJ whole genome shotgun (WGS) entry which is preliminary data.</text>
</comment>
<protein>
    <submittedName>
        <fullName evidence="1">Uncharacterized protein</fullName>
    </submittedName>
</protein>
<dbReference type="EMBL" id="CAJJDN010000106">
    <property type="protein sequence ID" value="CAD8114727.1"/>
    <property type="molecule type" value="Genomic_DNA"/>
</dbReference>
<organism evidence="1 2">
    <name type="scientific">Paramecium sonneborni</name>
    <dbReference type="NCBI Taxonomy" id="65129"/>
    <lineage>
        <taxon>Eukaryota</taxon>
        <taxon>Sar</taxon>
        <taxon>Alveolata</taxon>
        <taxon>Ciliophora</taxon>
        <taxon>Intramacronucleata</taxon>
        <taxon>Oligohymenophorea</taxon>
        <taxon>Peniculida</taxon>
        <taxon>Parameciidae</taxon>
        <taxon>Paramecium</taxon>
    </lineage>
</organism>
<evidence type="ECO:0000313" key="1">
    <source>
        <dbReference type="EMBL" id="CAD8114727.1"/>
    </source>
</evidence>
<dbReference type="Proteomes" id="UP000692954">
    <property type="component" value="Unassembled WGS sequence"/>
</dbReference>
<accession>A0A8S1QJ53</accession>
<reference evidence="1" key="1">
    <citation type="submission" date="2021-01" db="EMBL/GenBank/DDBJ databases">
        <authorList>
            <consortium name="Genoscope - CEA"/>
            <person name="William W."/>
        </authorList>
    </citation>
    <scope>NUCLEOTIDE SEQUENCE</scope>
</reference>
<gene>
    <name evidence="1" type="ORF">PSON_ATCC_30995.1.T1060163</name>
</gene>
<proteinExistence type="predicted"/>
<evidence type="ECO:0000313" key="2">
    <source>
        <dbReference type="Proteomes" id="UP000692954"/>
    </source>
</evidence>
<keyword evidence="2" id="KW-1185">Reference proteome</keyword>
<dbReference type="AlphaFoldDB" id="A0A8S1QJ53"/>